<feature type="signal peptide" evidence="2">
    <location>
        <begin position="1"/>
        <end position="19"/>
    </location>
</feature>
<comment type="caution">
    <text evidence="3">The sequence shown here is derived from an EMBL/GenBank/DDBJ whole genome shotgun (WGS) entry which is preliminary data.</text>
</comment>
<proteinExistence type="predicted"/>
<sequence length="112" mass="12677">MLKQVFWVVIIMLSQAVMAQAQSTNEPSSSLDQTVFELERSNAILQLSKASSEELNALRDEMVAVSDQVDVLSNLLFLLVVAFCVLGWRSHKQNQRLEQLERQLTEGLNVKE</sequence>
<evidence type="ECO:0000256" key="2">
    <source>
        <dbReference type="SAM" id="SignalP"/>
    </source>
</evidence>
<dbReference type="Proteomes" id="UP000252086">
    <property type="component" value="Unassembled WGS sequence"/>
</dbReference>
<feature type="transmembrane region" description="Helical" evidence="1">
    <location>
        <begin position="71"/>
        <end position="88"/>
    </location>
</feature>
<dbReference type="AlphaFoldDB" id="A0A366D3M3"/>
<dbReference type="EMBL" id="QNRF01000002">
    <property type="protein sequence ID" value="RBO84662.1"/>
    <property type="molecule type" value="Genomic_DNA"/>
</dbReference>
<reference evidence="3 4" key="1">
    <citation type="submission" date="2018-06" db="EMBL/GenBank/DDBJ databases">
        <title>Genomic Encyclopedia of Type Strains, Phase III (KMG-III): the genomes of soil and plant-associated and newly described type strains.</title>
        <authorList>
            <person name="Whitman W."/>
        </authorList>
    </citation>
    <scope>NUCLEOTIDE SEQUENCE [LARGE SCALE GENOMIC DNA]</scope>
    <source>
        <strain evidence="3 4">CECT 7732</strain>
    </source>
</reference>
<evidence type="ECO:0008006" key="5">
    <source>
        <dbReference type="Google" id="ProtNLM"/>
    </source>
</evidence>
<evidence type="ECO:0000313" key="4">
    <source>
        <dbReference type="Proteomes" id="UP000252086"/>
    </source>
</evidence>
<gene>
    <name evidence="3" type="ORF">DFP76_10259</name>
</gene>
<keyword evidence="1" id="KW-0812">Transmembrane</keyword>
<evidence type="ECO:0000256" key="1">
    <source>
        <dbReference type="SAM" id="Phobius"/>
    </source>
</evidence>
<protein>
    <recommendedName>
        <fullName evidence="5">CcmD family protein</fullName>
    </recommendedName>
</protein>
<evidence type="ECO:0000313" key="3">
    <source>
        <dbReference type="EMBL" id="RBO84662.1"/>
    </source>
</evidence>
<organism evidence="3 4">
    <name type="scientific">Marinomonas aquiplantarum</name>
    <dbReference type="NCBI Taxonomy" id="491951"/>
    <lineage>
        <taxon>Bacteria</taxon>
        <taxon>Pseudomonadati</taxon>
        <taxon>Pseudomonadota</taxon>
        <taxon>Gammaproteobacteria</taxon>
        <taxon>Oceanospirillales</taxon>
        <taxon>Oceanospirillaceae</taxon>
        <taxon>Marinomonas</taxon>
    </lineage>
</organism>
<keyword evidence="2" id="KW-0732">Signal</keyword>
<keyword evidence="1" id="KW-1133">Transmembrane helix</keyword>
<accession>A0A366D3M3</accession>
<name>A0A366D3M3_9GAMM</name>
<dbReference type="OrthoDB" id="6106521at2"/>
<keyword evidence="1" id="KW-0472">Membrane</keyword>
<keyword evidence="4" id="KW-1185">Reference proteome</keyword>
<dbReference type="RefSeq" id="WP_113873313.1">
    <property type="nucleotide sequence ID" value="NZ_QNRF01000002.1"/>
</dbReference>
<feature type="chain" id="PRO_5016778160" description="CcmD family protein" evidence="2">
    <location>
        <begin position="20"/>
        <end position="112"/>
    </location>
</feature>